<evidence type="ECO:0000313" key="5">
    <source>
        <dbReference type="EMBL" id="OGG41260.1"/>
    </source>
</evidence>
<dbReference type="STRING" id="1798474.A2118_04150"/>
<dbReference type="Pfam" id="PF00459">
    <property type="entry name" value="Inositol_P"/>
    <property type="match status" value="1"/>
</dbReference>
<keyword evidence="1 4" id="KW-0479">Metal-binding</keyword>
<dbReference type="Gene3D" id="3.30.540.10">
    <property type="entry name" value="Fructose-1,6-Bisphosphatase, subunit A, domain 1"/>
    <property type="match status" value="1"/>
</dbReference>
<proteinExistence type="predicted"/>
<accession>A0A1F6BWG3</accession>
<name>A0A1F6BWG3_9BACT</name>
<evidence type="ECO:0000256" key="3">
    <source>
        <dbReference type="ARBA" id="ARBA00022842"/>
    </source>
</evidence>
<evidence type="ECO:0008006" key="7">
    <source>
        <dbReference type="Google" id="ProtNLM"/>
    </source>
</evidence>
<feature type="binding site" evidence="4">
    <location>
        <position position="84"/>
    </location>
    <ligand>
        <name>Mg(2+)</name>
        <dbReference type="ChEBI" id="CHEBI:18420"/>
        <label>1</label>
        <note>catalytic</note>
    </ligand>
</feature>
<dbReference type="PANTHER" id="PTHR20854:SF4">
    <property type="entry name" value="INOSITOL-1-MONOPHOSPHATASE-RELATED"/>
    <property type="match status" value="1"/>
</dbReference>
<keyword evidence="2" id="KW-0378">Hydrolase</keyword>
<dbReference type="PANTHER" id="PTHR20854">
    <property type="entry name" value="INOSITOL MONOPHOSPHATASE"/>
    <property type="match status" value="1"/>
</dbReference>
<reference evidence="5 6" key="1">
    <citation type="journal article" date="2016" name="Nat. Commun.">
        <title>Thousands of microbial genomes shed light on interconnected biogeochemical processes in an aquifer system.</title>
        <authorList>
            <person name="Anantharaman K."/>
            <person name="Brown C.T."/>
            <person name="Hug L.A."/>
            <person name="Sharon I."/>
            <person name="Castelle C.J."/>
            <person name="Probst A.J."/>
            <person name="Thomas B.C."/>
            <person name="Singh A."/>
            <person name="Wilkins M.J."/>
            <person name="Karaoz U."/>
            <person name="Brodie E.L."/>
            <person name="Williams K.H."/>
            <person name="Hubbard S.S."/>
            <person name="Banfield J.F."/>
        </authorList>
    </citation>
    <scope>NUCLEOTIDE SEQUENCE [LARGE SCALE GENOMIC DNA]</scope>
</reference>
<dbReference type="SUPFAM" id="SSF56655">
    <property type="entry name" value="Carbohydrate phosphatase"/>
    <property type="match status" value="1"/>
</dbReference>
<dbReference type="InterPro" id="IPR000760">
    <property type="entry name" value="Inositol_monophosphatase-like"/>
</dbReference>
<dbReference type="EMBL" id="MFKN01000001">
    <property type="protein sequence ID" value="OGG41260.1"/>
    <property type="molecule type" value="Genomic_DNA"/>
</dbReference>
<evidence type="ECO:0000256" key="4">
    <source>
        <dbReference type="PIRSR" id="PIRSR600760-2"/>
    </source>
</evidence>
<dbReference type="GO" id="GO:0006020">
    <property type="term" value="P:inositol metabolic process"/>
    <property type="evidence" value="ECO:0007669"/>
    <property type="project" value="TreeGrafter"/>
</dbReference>
<keyword evidence="3 4" id="KW-0460">Magnesium</keyword>
<dbReference type="Gene3D" id="3.40.190.80">
    <property type="match status" value="1"/>
</dbReference>
<comment type="caution">
    <text evidence="5">The sequence shown here is derived from an EMBL/GenBank/DDBJ whole genome shotgun (WGS) entry which is preliminary data.</text>
</comment>
<evidence type="ECO:0000256" key="1">
    <source>
        <dbReference type="ARBA" id="ARBA00022723"/>
    </source>
</evidence>
<dbReference type="Proteomes" id="UP000179014">
    <property type="component" value="Unassembled WGS sequence"/>
</dbReference>
<feature type="binding site" evidence="4">
    <location>
        <position position="81"/>
    </location>
    <ligand>
        <name>Mg(2+)</name>
        <dbReference type="ChEBI" id="CHEBI:18420"/>
        <label>1</label>
        <note>catalytic</note>
    </ligand>
</feature>
<organism evidence="5 6">
    <name type="scientific">Candidatus Kaiserbacteria bacterium GWA2_50_9</name>
    <dbReference type="NCBI Taxonomy" id="1798474"/>
    <lineage>
        <taxon>Bacteria</taxon>
        <taxon>Candidatus Kaiseribacteriota</taxon>
    </lineage>
</organism>
<gene>
    <name evidence="5" type="ORF">A2118_04150</name>
</gene>
<feature type="binding site" evidence="4">
    <location>
        <position position="208"/>
    </location>
    <ligand>
        <name>Mg(2+)</name>
        <dbReference type="ChEBI" id="CHEBI:18420"/>
        <label>1</label>
        <note>catalytic</note>
    </ligand>
</feature>
<evidence type="ECO:0000313" key="6">
    <source>
        <dbReference type="Proteomes" id="UP000179014"/>
    </source>
</evidence>
<comment type="cofactor">
    <cofactor evidence="4">
        <name>Mg(2+)</name>
        <dbReference type="ChEBI" id="CHEBI:18420"/>
    </cofactor>
</comment>
<dbReference type="PROSITE" id="PS00629">
    <property type="entry name" value="IMP_1"/>
    <property type="match status" value="1"/>
</dbReference>
<protein>
    <recommendedName>
        <fullName evidence="7">Inositol-1-monophosphatase</fullName>
    </recommendedName>
</protein>
<feature type="binding site" evidence="4">
    <location>
        <position position="66"/>
    </location>
    <ligand>
        <name>Mg(2+)</name>
        <dbReference type="ChEBI" id="CHEBI:18420"/>
        <label>1</label>
        <note>catalytic</note>
    </ligand>
</feature>
<evidence type="ECO:0000256" key="2">
    <source>
        <dbReference type="ARBA" id="ARBA00022801"/>
    </source>
</evidence>
<sequence>MNHYDFIVKTVREAGELLLKLRDEGFTATHKGSDTRDIVTSVDTAVNDFIISKIKEMFPEDGVYSEESVGIEAEKNSWAIDPIDGSSNFARGIPHCAVCIAHLSGGVPDAGAVYNPVTNELFSFKKDGGAFLNGKQIYVSKITELKEASVFLHAGRKPELWDWGGASYTKLLAGAKKTLNYGGSALDACFVASGRIEANIYGRLSTMDIASAIGILLEAGGRVVNDNGEPAVFSTEPQKVLMTNCKEIEQSLLKLLF</sequence>
<dbReference type="GO" id="GO:0046872">
    <property type="term" value="F:metal ion binding"/>
    <property type="evidence" value="ECO:0007669"/>
    <property type="project" value="UniProtKB-KW"/>
</dbReference>
<dbReference type="GO" id="GO:0007165">
    <property type="term" value="P:signal transduction"/>
    <property type="evidence" value="ECO:0007669"/>
    <property type="project" value="TreeGrafter"/>
</dbReference>
<dbReference type="AlphaFoldDB" id="A0A1F6BWG3"/>
<dbReference type="InterPro" id="IPR020583">
    <property type="entry name" value="Inositol_monoP_metal-BS"/>
</dbReference>
<dbReference type="PRINTS" id="PR00377">
    <property type="entry name" value="IMPHPHTASES"/>
</dbReference>
<dbReference type="GO" id="GO:0008934">
    <property type="term" value="F:inositol monophosphate 1-phosphatase activity"/>
    <property type="evidence" value="ECO:0007669"/>
    <property type="project" value="TreeGrafter"/>
</dbReference>
<feature type="binding site" evidence="4">
    <location>
        <position position="83"/>
    </location>
    <ligand>
        <name>Mg(2+)</name>
        <dbReference type="ChEBI" id="CHEBI:18420"/>
        <label>1</label>
        <note>catalytic</note>
    </ligand>
</feature>